<dbReference type="STRING" id="6335.A0A0V1KMX5"/>
<gene>
    <name evidence="1" type="primary">KRBA2</name>
    <name evidence="1" type="ORF">T02_3882</name>
</gene>
<reference evidence="1 2" key="1">
    <citation type="submission" date="2015-05" db="EMBL/GenBank/DDBJ databases">
        <title>Evolution of Trichinella species and genotypes.</title>
        <authorList>
            <person name="Korhonen P.K."/>
            <person name="Edoardo P."/>
            <person name="Giuseppe L.R."/>
            <person name="Gasser R.B."/>
        </authorList>
    </citation>
    <scope>NUCLEOTIDE SEQUENCE [LARGE SCALE GENOMIC DNA]</scope>
    <source>
        <strain evidence="1">ISS10</strain>
    </source>
</reference>
<dbReference type="EMBL" id="JYDW01000383">
    <property type="protein sequence ID" value="KRZ48611.1"/>
    <property type="molecule type" value="Genomic_DNA"/>
</dbReference>
<keyword evidence="2" id="KW-1185">Reference proteome</keyword>
<organism evidence="1 2">
    <name type="scientific">Trichinella nativa</name>
    <dbReference type="NCBI Taxonomy" id="6335"/>
    <lineage>
        <taxon>Eukaryota</taxon>
        <taxon>Metazoa</taxon>
        <taxon>Ecdysozoa</taxon>
        <taxon>Nematoda</taxon>
        <taxon>Enoplea</taxon>
        <taxon>Dorylaimia</taxon>
        <taxon>Trichinellida</taxon>
        <taxon>Trichinellidae</taxon>
        <taxon>Trichinella</taxon>
    </lineage>
</organism>
<evidence type="ECO:0000313" key="2">
    <source>
        <dbReference type="Proteomes" id="UP000054721"/>
    </source>
</evidence>
<sequence>MDRKATDEEKLRALIKNKDRMEQFFRFHSEIKCLLTLCESSQMVQNLFLKIGEENKLICLGKNEAIRCIASIEEMFDVISDAHQKIVHGGEKRTFREAQNKWVNITHEARHLFLTFCEECQRGKGQKASKKPSC</sequence>
<protein>
    <submittedName>
        <fullName evidence="1">KRAB-A domain-containing protein 2</fullName>
    </submittedName>
</protein>
<accession>A0A0V1KMX5</accession>
<comment type="caution">
    <text evidence="1">The sequence shown here is derived from an EMBL/GenBank/DDBJ whole genome shotgun (WGS) entry which is preliminary data.</text>
</comment>
<evidence type="ECO:0000313" key="1">
    <source>
        <dbReference type="EMBL" id="KRZ48611.1"/>
    </source>
</evidence>
<name>A0A0V1KMX5_9BILA</name>
<dbReference type="AlphaFoldDB" id="A0A0V1KMX5"/>
<dbReference type="OrthoDB" id="6629588at2759"/>
<proteinExistence type="predicted"/>
<dbReference type="Proteomes" id="UP000054721">
    <property type="component" value="Unassembled WGS sequence"/>
</dbReference>